<dbReference type="Pfam" id="PF08704">
    <property type="entry name" value="GCD14"/>
    <property type="match status" value="1"/>
</dbReference>
<dbReference type="Gene3D" id="3.40.50.150">
    <property type="entry name" value="Vaccinia Virus protein VP39"/>
    <property type="match status" value="1"/>
</dbReference>
<evidence type="ECO:0000313" key="10">
    <source>
        <dbReference type="EMBL" id="KAK4336675.1"/>
    </source>
</evidence>
<sequence>MGGRNLPVMDKSSDTSDAFVEVSSSKNVRVKKLNDIQRIISDLVVRNKERYGLSHINNSVIQNSNSPTNQNLATNNDLEDLVSNESSDDEKFTFRNKNLTTKQLAEQCVILEVDDSDDADIISLMIDSEVPKSFEIINTDYQMPGNEPFLSIYQSFSKVFRAKITSTKQFSTQFDWMIQSLLVKLRRLTPCALAGLKFKVDAPEADMIQITILGTVHSRVRTSTISEGTSLDKNALPTVFKWEGGGKNVYIKGTFSNWKPIKMSHSHGDFVAIVNIPEVIEAGTGSGSLSHSIIRTVFPTGHLYTFDFHEERVKLANEEFKEHKLDPYVTCKQKDVCKDGFDLENCVDAVFLDLPRPWEAIPFAYDALKNKDMTCLSYVSSLIKNFIMNEFMDYLTFDFLSQNFQLCDNSILYSKLFQGLQNSTFPFLKNKCKKEVKDFISFFVV</sequence>
<dbReference type="AlphaFoldDB" id="A0AAE1QNJ6"/>
<feature type="domain" description="tRNA (adenine(58)-N(1))-methyltransferase catalytic subunit TRM61 C-terminal" evidence="8">
    <location>
        <begin position="278"/>
        <end position="414"/>
    </location>
</feature>
<keyword evidence="4" id="KW-0808">Transferase</keyword>
<keyword evidence="11" id="KW-1185">Reference proteome</keyword>
<dbReference type="SUPFAM" id="SSF81296">
    <property type="entry name" value="E set domains"/>
    <property type="match status" value="1"/>
</dbReference>
<dbReference type="Pfam" id="PF23028">
    <property type="entry name" value="YbjQ_3"/>
    <property type="match status" value="1"/>
</dbReference>
<dbReference type="PANTHER" id="PTHR12133">
    <property type="entry name" value="TRNA (ADENINE(58)-N(1))-METHYLTRANSFERASE"/>
    <property type="match status" value="1"/>
</dbReference>
<comment type="subcellular location">
    <subcellularLocation>
        <location evidence="1">Nucleus</location>
    </subcellularLocation>
</comment>
<reference evidence="10" key="1">
    <citation type="submission" date="2023-12" db="EMBL/GenBank/DDBJ databases">
        <title>Genome assembly of Anisodus tanguticus.</title>
        <authorList>
            <person name="Wang Y.-J."/>
        </authorList>
    </citation>
    <scope>NUCLEOTIDE SEQUENCE</scope>
    <source>
        <strain evidence="10">KB-2021</strain>
        <tissue evidence="10">Leaf</tissue>
    </source>
</reference>
<evidence type="ECO:0000313" key="11">
    <source>
        <dbReference type="Proteomes" id="UP001291623"/>
    </source>
</evidence>
<evidence type="ECO:0000256" key="6">
    <source>
        <dbReference type="ARBA" id="ARBA00022694"/>
    </source>
</evidence>
<dbReference type="InterPro" id="IPR014756">
    <property type="entry name" value="Ig_E-set"/>
</dbReference>
<feature type="domain" description="C2" evidence="9">
    <location>
        <begin position="131"/>
        <end position="216"/>
    </location>
</feature>
<keyword evidence="5" id="KW-0949">S-adenosyl-L-methionine</keyword>
<evidence type="ECO:0000259" key="9">
    <source>
        <dbReference type="Pfam" id="PF23028"/>
    </source>
</evidence>
<dbReference type="PROSITE" id="PS51620">
    <property type="entry name" value="SAM_TRM61"/>
    <property type="match status" value="1"/>
</dbReference>
<accession>A0AAE1QNJ6</accession>
<keyword evidence="3" id="KW-0489">Methyltransferase</keyword>
<dbReference type="PANTHER" id="PTHR12133:SF2">
    <property type="entry name" value="TRNA (ADENINE(58)-N(1))-METHYLTRANSFERASE CATALYTIC SUBUNIT TRMT61A"/>
    <property type="match status" value="1"/>
</dbReference>
<evidence type="ECO:0000256" key="1">
    <source>
        <dbReference type="ARBA" id="ARBA00004123"/>
    </source>
</evidence>
<gene>
    <name evidence="10" type="ORF">RND71_043977</name>
</gene>
<evidence type="ECO:0000256" key="2">
    <source>
        <dbReference type="ARBA" id="ARBA00012796"/>
    </source>
</evidence>
<name>A0AAE1QNJ6_9SOLA</name>
<evidence type="ECO:0000259" key="8">
    <source>
        <dbReference type="Pfam" id="PF08704"/>
    </source>
</evidence>
<dbReference type="EMBL" id="JAVYJV010000106">
    <property type="protein sequence ID" value="KAK4336675.1"/>
    <property type="molecule type" value="Genomic_DNA"/>
</dbReference>
<evidence type="ECO:0000256" key="5">
    <source>
        <dbReference type="ARBA" id="ARBA00022691"/>
    </source>
</evidence>
<comment type="caution">
    <text evidence="10">The sequence shown here is derived from an EMBL/GenBank/DDBJ whole genome shotgun (WGS) entry which is preliminary data.</text>
</comment>
<protein>
    <recommendedName>
        <fullName evidence="2">tRNA (adenine(58)-N(1))-methyltransferase</fullName>
        <ecNumber evidence="2">2.1.1.220</ecNumber>
    </recommendedName>
</protein>
<dbReference type="Proteomes" id="UP001291623">
    <property type="component" value="Unassembled WGS sequence"/>
</dbReference>
<dbReference type="InterPro" id="IPR014816">
    <property type="entry name" value="tRNA_MeTrfase_Gcd14"/>
</dbReference>
<dbReference type="GO" id="GO:0031515">
    <property type="term" value="C:tRNA (m1A) methyltransferase complex"/>
    <property type="evidence" value="ECO:0007669"/>
    <property type="project" value="InterPro"/>
</dbReference>
<dbReference type="GO" id="GO:0030488">
    <property type="term" value="P:tRNA methylation"/>
    <property type="evidence" value="ECO:0007669"/>
    <property type="project" value="InterPro"/>
</dbReference>
<proteinExistence type="predicted"/>
<evidence type="ECO:0000256" key="3">
    <source>
        <dbReference type="ARBA" id="ARBA00022603"/>
    </source>
</evidence>
<keyword evidence="6" id="KW-0819">tRNA processing</keyword>
<dbReference type="GO" id="GO:0160107">
    <property type="term" value="F:tRNA (adenine(58)-N1)-methyltransferase activity"/>
    <property type="evidence" value="ECO:0007669"/>
    <property type="project" value="UniProtKB-EC"/>
</dbReference>
<dbReference type="InterPro" id="IPR056430">
    <property type="entry name" value="C2CD5_YbjQ-like_dom"/>
</dbReference>
<dbReference type="SUPFAM" id="SSF53335">
    <property type="entry name" value="S-adenosyl-L-methionine-dependent methyltransferases"/>
    <property type="match status" value="1"/>
</dbReference>
<evidence type="ECO:0000256" key="4">
    <source>
        <dbReference type="ARBA" id="ARBA00022679"/>
    </source>
</evidence>
<dbReference type="CDD" id="cd02859">
    <property type="entry name" value="E_set_AMPKbeta_like_N"/>
    <property type="match status" value="1"/>
</dbReference>
<keyword evidence="7" id="KW-0539">Nucleus</keyword>
<dbReference type="InterPro" id="IPR029063">
    <property type="entry name" value="SAM-dependent_MTases_sf"/>
</dbReference>
<dbReference type="InterPro" id="IPR049470">
    <property type="entry name" value="TRM61_C"/>
</dbReference>
<evidence type="ECO:0000256" key="7">
    <source>
        <dbReference type="ARBA" id="ARBA00023242"/>
    </source>
</evidence>
<organism evidence="10 11">
    <name type="scientific">Anisodus tanguticus</name>
    <dbReference type="NCBI Taxonomy" id="243964"/>
    <lineage>
        <taxon>Eukaryota</taxon>
        <taxon>Viridiplantae</taxon>
        <taxon>Streptophyta</taxon>
        <taxon>Embryophyta</taxon>
        <taxon>Tracheophyta</taxon>
        <taxon>Spermatophyta</taxon>
        <taxon>Magnoliopsida</taxon>
        <taxon>eudicotyledons</taxon>
        <taxon>Gunneridae</taxon>
        <taxon>Pentapetalae</taxon>
        <taxon>asterids</taxon>
        <taxon>lamiids</taxon>
        <taxon>Solanales</taxon>
        <taxon>Solanaceae</taxon>
        <taxon>Solanoideae</taxon>
        <taxon>Hyoscyameae</taxon>
        <taxon>Anisodus</taxon>
    </lineage>
</organism>
<dbReference type="EC" id="2.1.1.220" evidence="2"/>
<dbReference type="GO" id="GO:0005634">
    <property type="term" value="C:nucleus"/>
    <property type="evidence" value="ECO:0007669"/>
    <property type="project" value="UniProtKB-SubCell"/>
</dbReference>